<dbReference type="GeneID" id="71569122"/>
<accession>I3ZZ93</accession>
<keyword evidence="1" id="KW-0812">Transmembrane</keyword>
<keyword evidence="1" id="KW-1133">Transmembrane helix</keyword>
<reference evidence="2 3" key="1">
    <citation type="submission" date="2012-06" db="EMBL/GenBank/DDBJ databases">
        <title>The complete genome of Ornithobacterium rhinotracheale DSM 15997.</title>
        <authorList>
            <consortium name="US DOE Joint Genome Institute (JGI-PGF)"/>
            <person name="Lucas S."/>
            <person name="Copeland A."/>
            <person name="Lapidus A."/>
            <person name="Goodwin L."/>
            <person name="Pitluck S."/>
            <person name="Peters L."/>
            <person name="Mikhailova N."/>
            <person name="Teshima H."/>
            <person name="Kyrpides N."/>
            <person name="Mavromatis K."/>
            <person name="Pagani I."/>
            <person name="Ivanova N."/>
            <person name="Ovchinnikova G."/>
            <person name="Zeytun A."/>
            <person name="Detter J.C."/>
            <person name="Han C."/>
            <person name="Land M."/>
            <person name="Hauser L."/>
            <person name="Markowitz V."/>
            <person name="Cheng J.-F."/>
            <person name="Hugenholtz P."/>
            <person name="Woyke T."/>
            <person name="Wu D."/>
            <person name="Lang E."/>
            <person name="Kopitz M."/>
            <person name="Brambilla E."/>
            <person name="Klenk H.-P."/>
            <person name="Eisen J.A."/>
        </authorList>
    </citation>
    <scope>NUCLEOTIDE SEQUENCE [LARGE SCALE GENOMIC DNA]</scope>
    <source>
        <strain evidence="3">ATCC 51463 / DSM 15997 / CCUG 23171 / LMG 9086</strain>
    </source>
</reference>
<dbReference type="GeneID" id="97257539"/>
<sequence>MGQFLGFLFFITMAMCGFWCLTFLVGIVPYWLTFGVAERFGKINKNSDPDEVRRKLLTEQPGVEVLYKK</sequence>
<name>I3ZZ93_ORNRL</name>
<evidence type="ECO:0000256" key="1">
    <source>
        <dbReference type="SAM" id="Phobius"/>
    </source>
</evidence>
<protein>
    <submittedName>
        <fullName evidence="2">Uncharacterized protein</fullName>
    </submittedName>
</protein>
<dbReference type="EMBL" id="CP003283">
    <property type="protein sequence ID" value="AFL97027.1"/>
    <property type="molecule type" value="Genomic_DNA"/>
</dbReference>
<gene>
    <name evidence="2" type="ordered locus">Ornrh_0831</name>
</gene>
<organism evidence="2 3">
    <name type="scientific">Ornithobacterium rhinotracheale (strain ATCC 51463 / DSM 15997 / CCUG 23171 / CIP 104009 / LMG 9086)</name>
    <dbReference type="NCBI Taxonomy" id="867902"/>
    <lineage>
        <taxon>Bacteria</taxon>
        <taxon>Pseudomonadati</taxon>
        <taxon>Bacteroidota</taxon>
        <taxon>Flavobacteriia</taxon>
        <taxon>Flavobacteriales</taxon>
        <taxon>Weeksellaceae</taxon>
        <taxon>Ornithobacterium</taxon>
    </lineage>
</organism>
<keyword evidence="1" id="KW-0472">Membrane</keyword>
<dbReference type="HOGENOM" id="CLU_188455_0_0_10"/>
<dbReference type="RefSeq" id="WP_014790628.1">
    <property type="nucleotide sequence ID" value="NC_018016.1"/>
</dbReference>
<dbReference type="Proteomes" id="UP000006051">
    <property type="component" value="Chromosome"/>
</dbReference>
<dbReference type="STRING" id="867902.Ornrh_0831"/>
<dbReference type="KEGG" id="orh:Ornrh_0831"/>
<evidence type="ECO:0000313" key="3">
    <source>
        <dbReference type="Proteomes" id="UP000006051"/>
    </source>
</evidence>
<evidence type="ECO:0000313" key="2">
    <source>
        <dbReference type="EMBL" id="AFL97027.1"/>
    </source>
</evidence>
<proteinExistence type="predicted"/>
<dbReference type="AlphaFoldDB" id="I3ZZ93"/>
<feature type="transmembrane region" description="Helical" evidence="1">
    <location>
        <begin position="6"/>
        <end position="32"/>
    </location>
</feature>
<keyword evidence="3" id="KW-1185">Reference proteome</keyword>
<dbReference type="eggNOG" id="ENOG5032W3P">
    <property type="taxonomic scope" value="Bacteria"/>
</dbReference>